<dbReference type="EMBL" id="JAEQNE010000012">
    <property type="protein sequence ID" value="MBL0395184.1"/>
    <property type="molecule type" value="Genomic_DNA"/>
</dbReference>
<reference evidence="3 4" key="1">
    <citation type="journal article" date="2017" name="Int. J. Syst. Evol. Microbiol.">
        <title>Ramlibacter monticola sp. nov., isolated from forest soil.</title>
        <authorList>
            <person name="Chaudhary D.K."/>
            <person name="Kim J."/>
        </authorList>
    </citation>
    <scope>NUCLEOTIDE SEQUENCE [LARGE SCALE GENOMIC DNA]</scope>
    <source>
        <strain evidence="3 4">KACC 19175</strain>
    </source>
</reference>
<dbReference type="PROSITE" id="PS51257">
    <property type="entry name" value="PROKAR_LIPOPROTEIN"/>
    <property type="match status" value="1"/>
</dbReference>
<name>A0A936Z526_9BURK</name>
<protein>
    <recommendedName>
        <fullName evidence="5">Lipoprotein</fullName>
    </recommendedName>
</protein>
<evidence type="ECO:0000256" key="2">
    <source>
        <dbReference type="SAM" id="SignalP"/>
    </source>
</evidence>
<evidence type="ECO:0000256" key="1">
    <source>
        <dbReference type="SAM" id="MobiDB-lite"/>
    </source>
</evidence>
<evidence type="ECO:0000313" key="3">
    <source>
        <dbReference type="EMBL" id="MBL0395184.1"/>
    </source>
</evidence>
<accession>A0A936Z526</accession>
<dbReference type="RefSeq" id="WP_201677851.1">
    <property type="nucleotide sequence ID" value="NZ_JAEQNE010000012.1"/>
</dbReference>
<sequence length="93" mass="8872">MERSSGALALLVAACTLALGACGKQVEPRPDAAPDTTVGTTAAGTNPQPLPGQGLNGGLDAEKKANAGTAAMGGSPALDGSTNSTPGNAVGQR</sequence>
<comment type="caution">
    <text evidence="3">The sequence shown here is derived from an EMBL/GenBank/DDBJ whole genome shotgun (WGS) entry which is preliminary data.</text>
</comment>
<evidence type="ECO:0008006" key="5">
    <source>
        <dbReference type="Google" id="ProtNLM"/>
    </source>
</evidence>
<feature type="chain" id="PRO_5036921407" description="Lipoprotein" evidence="2">
    <location>
        <begin position="21"/>
        <end position="93"/>
    </location>
</feature>
<feature type="signal peptide" evidence="2">
    <location>
        <begin position="1"/>
        <end position="20"/>
    </location>
</feature>
<proteinExistence type="predicted"/>
<keyword evidence="4" id="KW-1185">Reference proteome</keyword>
<feature type="region of interest" description="Disordered" evidence="1">
    <location>
        <begin position="25"/>
        <end position="93"/>
    </location>
</feature>
<keyword evidence="2" id="KW-0732">Signal</keyword>
<organism evidence="3 4">
    <name type="scientific">Ramlibacter monticola</name>
    <dbReference type="NCBI Taxonomy" id="1926872"/>
    <lineage>
        <taxon>Bacteria</taxon>
        <taxon>Pseudomonadati</taxon>
        <taxon>Pseudomonadota</taxon>
        <taxon>Betaproteobacteria</taxon>
        <taxon>Burkholderiales</taxon>
        <taxon>Comamonadaceae</taxon>
        <taxon>Ramlibacter</taxon>
    </lineage>
</organism>
<gene>
    <name evidence="3" type="ORF">JJ685_28900</name>
</gene>
<dbReference type="Proteomes" id="UP000599109">
    <property type="component" value="Unassembled WGS sequence"/>
</dbReference>
<evidence type="ECO:0000313" key="4">
    <source>
        <dbReference type="Proteomes" id="UP000599109"/>
    </source>
</evidence>
<dbReference type="AlphaFoldDB" id="A0A936Z526"/>